<organism evidence="2 3">
    <name type="scientific">Zhongshania aliphaticivorans</name>
    <dbReference type="NCBI Taxonomy" id="1470434"/>
    <lineage>
        <taxon>Bacteria</taxon>
        <taxon>Pseudomonadati</taxon>
        <taxon>Pseudomonadota</taxon>
        <taxon>Gammaproteobacteria</taxon>
        <taxon>Cellvibrionales</taxon>
        <taxon>Spongiibacteraceae</taxon>
        <taxon>Zhongshania</taxon>
    </lineage>
</organism>
<dbReference type="RefSeq" id="WP_008252096.1">
    <property type="nucleotide sequence ID" value="NZ_CP014544.1"/>
</dbReference>
<keyword evidence="1" id="KW-1133">Transmembrane helix</keyword>
<evidence type="ECO:0008006" key="4">
    <source>
        <dbReference type="Google" id="ProtNLM"/>
    </source>
</evidence>
<dbReference type="Proteomes" id="UP000074119">
    <property type="component" value="Chromosome"/>
</dbReference>
<protein>
    <recommendedName>
        <fullName evidence="4">DUF4381 domain-containing protein</fullName>
    </recommendedName>
</protein>
<gene>
    <name evidence="2" type="ORF">AZF00_15960</name>
</gene>
<name>A0A127M8X8_9GAMM</name>
<sequence>MNTPNPTMPPGGASPLDQLADIHLPPAVPSFPWAPGWWALLILAIGLIATGIWLWRRYRQRSAYRRAAQLELTRIQAIADDAEFARQLNQLLRRVAIHCQSASSSAPTIAGLSGEQWQNFLLNSCGAKPAFTNTTLDALVAAAYQSQCPALDRQQLLGQARLWIRRHRSQYV</sequence>
<evidence type="ECO:0000313" key="2">
    <source>
        <dbReference type="EMBL" id="AMO69701.1"/>
    </source>
</evidence>
<feature type="transmembrane region" description="Helical" evidence="1">
    <location>
        <begin position="36"/>
        <end position="55"/>
    </location>
</feature>
<dbReference type="Pfam" id="PF14316">
    <property type="entry name" value="DUF4381"/>
    <property type="match status" value="1"/>
</dbReference>
<accession>A0A127M8X8</accession>
<evidence type="ECO:0000313" key="3">
    <source>
        <dbReference type="Proteomes" id="UP000074119"/>
    </source>
</evidence>
<dbReference type="InterPro" id="IPR025489">
    <property type="entry name" value="DUF4381"/>
</dbReference>
<proteinExistence type="predicted"/>
<keyword evidence="1" id="KW-0472">Membrane</keyword>
<dbReference type="AlphaFoldDB" id="A0A127M8X8"/>
<reference evidence="2 3" key="1">
    <citation type="submission" date="2015-12" db="EMBL/GenBank/DDBJ databases">
        <authorList>
            <person name="Shamseldin A."/>
            <person name="Moawad H."/>
            <person name="Abd El-Rahim W.M."/>
            <person name="Sadowsky M.J."/>
        </authorList>
    </citation>
    <scope>NUCLEOTIDE SEQUENCE [LARGE SCALE GENOMIC DNA]</scope>
    <source>
        <strain evidence="2 3">SM2</strain>
    </source>
</reference>
<evidence type="ECO:0000256" key="1">
    <source>
        <dbReference type="SAM" id="Phobius"/>
    </source>
</evidence>
<dbReference type="EMBL" id="CP014544">
    <property type="protein sequence ID" value="AMO69701.1"/>
    <property type="molecule type" value="Genomic_DNA"/>
</dbReference>
<keyword evidence="1" id="KW-0812">Transmembrane</keyword>
<dbReference type="STRING" id="1470434.AZF00_15960"/>
<dbReference type="KEGG" id="zal:AZF00_15960"/>